<keyword evidence="2 7" id="KW-0813">Transport</keyword>
<dbReference type="InterPro" id="IPR037066">
    <property type="entry name" value="Plug_dom_sf"/>
</dbReference>
<dbReference type="PANTHER" id="PTHR40980:SF4">
    <property type="entry name" value="TONB-DEPENDENT RECEPTOR-LIKE BETA-BARREL DOMAIN-CONTAINING PROTEIN"/>
    <property type="match status" value="1"/>
</dbReference>
<evidence type="ECO:0000259" key="10">
    <source>
        <dbReference type="Pfam" id="PF14905"/>
    </source>
</evidence>
<comment type="subcellular location">
    <subcellularLocation>
        <location evidence="1 7">Cell outer membrane</location>
        <topology evidence="1 7">Multi-pass membrane protein</topology>
    </subcellularLocation>
</comment>
<dbReference type="Gene3D" id="2.60.40.10">
    <property type="entry name" value="Immunoglobulins"/>
    <property type="match status" value="1"/>
</dbReference>
<dbReference type="InterPro" id="IPR012910">
    <property type="entry name" value="Plug_dom"/>
</dbReference>
<evidence type="ECO:0000256" key="2">
    <source>
        <dbReference type="ARBA" id="ARBA00022448"/>
    </source>
</evidence>
<dbReference type="Pfam" id="PF14905">
    <property type="entry name" value="OMP_b-brl_3"/>
    <property type="match status" value="1"/>
</dbReference>
<dbReference type="Pfam" id="PF13715">
    <property type="entry name" value="CarbopepD_reg_2"/>
    <property type="match status" value="1"/>
</dbReference>
<dbReference type="GO" id="GO:0009279">
    <property type="term" value="C:cell outer membrane"/>
    <property type="evidence" value="ECO:0007669"/>
    <property type="project" value="UniProtKB-SubCell"/>
</dbReference>
<dbReference type="InterPro" id="IPR013783">
    <property type="entry name" value="Ig-like_fold"/>
</dbReference>
<evidence type="ECO:0000259" key="9">
    <source>
        <dbReference type="Pfam" id="PF07715"/>
    </source>
</evidence>
<dbReference type="RefSeq" id="WP_112113968.1">
    <property type="nucleotide sequence ID" value="NZ_QLSZ01000012.1"/>
</dbReference>
<proteinExistence type="inferred from homology"/>
<protein>
    <submittedName>
        <fullName evidence="11">Outer membrane receptor protein involved in Fe transport</fullName>
    </submittedName>
</protein>
<dbReference type="OrthoDB" id="8764943at2"/>
<keyword evidence="3 7" id="KW-1134">Transmembrane beta strand</keyword>
<dbReference type="Pfam" id="PF07715">
    <property type="entry name" value="Plug"/>
    <property type="match status" value="1"/>
</dbReference>
<keyword evidence="12" id="KW-1185">Reference proteome</keyword>
<gene>
    <name evidence="11" type="ORF">CLV55_11257</name>
</gene>
<evidence type="ECO:0000256" key="4">
    <source>
        <dbReference type="ARBA" id="ARBA00022692"/>
    </source>
</evidence>
<sequence length="816" mass="92062">MKTIKFFLTLTLLLGTFLNYSQQRSEGKKIKITGKIVEKGTNQPLEYCSIVLMNPASNKTVAEGITDNKGEYAFDAFPGTYTVKFEFISFKPLVIQNKTITESTNLGITALENDATQLQEVVVRSEKTTVDIKLDKKVYNVGKDLMVKGGSVSDVLDNIPSVAVSVEGTISLRGNENVKILIDGKPSSAININDALRQIPADAIDKVEVITNPSARYDSEGGGGILNIVLKKGKTNGLNGSILATGAYPANQGLSANLNFKSDHFNIFTNQGYAYKSNPGTMINNTQYLTTPSFIEESRDMQRINKGYNGSFGIDWFLDKSTTWTNIVNYRRSVNNNEEKVTANNYDGNHLFTFLRNRDNLDNSSSENIEYTTNVTKNFKKQGHKLTFDGAFSLNNDKGLTTISDITSISNVVNIDDSRNNQKQTRNLLQSDYVLPIGKNGQFEAGYRGSFINQTTDYGVKNNGIVNTNFTNFLEYKEKINALYSQFGTKINKISMLYGMRYEDTNIDINQITSGIYKNKKYNNFFPSVFLTYELTEKSNISLNYSKRINRPRGREINPFSSYSSSINVFKGNPDLDPSRTDSFDFGYLRKWNKVTFNASAYYNYTKNASQMVRYVDGMSGSTPVTLTSFVNIGSEIREGFEFTVNYTPYKWWKLNTNFNFFKDDVNGAYTYTYTDNNNLLVTKTQDLTKSANSWSSRLTSKITLPSKIDWQTNVTYNGPQYNAQSTTKGIFAMNLAFSKDVLKDKGTLALNVNDVFNSRKRRMDTFTDDIINNSIMQFRKRQITLSFTYRFNKQKSEKEKSKRDNEGGDSGDFPG</sequence>
<evidence type="ECO:0000256" key="5">
    <source>
        <dbReference type="ARBA" id="ARBA00023136"/>
    </source>
</evidence>
<evidence type="ECO:0000256" key="1">
    <source>
        <dbReference type="ARBA" id="ARBA00004571"/>
    </source>
</evidence>
<dbReference type="SUPFAM" id="SSF56935">
    <property type="entry name" value="Porins"/>
    <property type="match status" value="1"/>
</dbReference>
<dbReference type="InterPro" id="IPR036942">
    <property type="entry name" value="Beta-barrel_TonB_sf"/>
</dbReference>
<keyword evidence="5 7" id="KW-0472">Membrane</keyword>
<evidence type="ECO:0000256" key="8">
    <source>
        <dbReference type="SAM" id="MobiDB-lite"/>
    </source>
</evidence>
<evidence type="ECO:0000313" key="11">
    <source>
        <dbReference type="EMBL" id="RAR70145.1"/>
    </source>
</evidence>
<comment type="similarity">
    <text evidence="7">Belongs to the TonB-dependent receptor family.</text>
</comment>
<dbReference type="SUPFAM" id="SSF49464">
    <property type="entry name" value="Carboxypeptidase regulatory domain-like"/>
    <property type="match status" value="1"/>
</dbReference>
<comment type="caution">
    <text evidence="11">The sequence shown here is derived from an EMBL/GenBank/DDBJ whole genome shotgun (WGS) entry which is preliminary data.</text>
</comment>
<dbReference type="AlphaFoldDB" id="A0A328YC84"/>
<evidence type="ECO:0000313" key="12">
    <source>
        <dbReference type="Proteomes" id="UP000248840"/>
    </source>
</evidence>
<dbReference type="Proteomes" id="UP000248840">
    <property type="component" value="Unassembled WGS sequence"/>
</dbReference>
<dbReference type="InterPro" id="IPR008969">
    <property type="entry name" value="CarboxyPept-like_regulatory"/>
</dbReference>
<name>A0A328YC84_9FLAO</name>
<dbReference type="InterPro" id="IPR039426">
    <property type="entry name" value="TonB-dep_rcpt-like"/>
</dbReference>
<dbReference type="Gene3D" id="2.170.130.10">
    <property type="entry name" value="TonB-dependent receptor, plug domain"/>
    <property type="match status" value="1"/>
</dbReference>
<evidence type="ECO:0000256" key="7">
    <source>
        <dbReference type="PROSITE-ProRule" id="PRU01360"/>
    </source>
</evidence>
<feature type="compositionally biased region" description="Basic and acidic residues" evidence="8">
    <location>
        <begin position="795"/>
        <end position="807"/>
    </location>
</feature>
<reference evidence="11 12" key="1">
    <citation type="submission" date="2018-06" db="EMBL/GenBank/DDBJ databases">
        <title>Genomic Encyclopedia of Archaeal and Bacterial Type Strains, Phase II (KMG-II): from individual species to whole genera.</title>
        <authorList>
            <person name="Goeker M."/>
        </authorList>
    </citation>
    <scope>NUCLEOTIDE SEQUENCE [LARGE SCALE GENOMIC DNA]</scope>
    <source>
        <strain evidence="11 12">DSM 25663</strain>
    </source>
</reference>
<feature type="domain" description="Outer membrane protein beta-barrel" evidence="10">
    <location>
        <begin position="377"/>
        <end position="790"/>
    </location>
</feature>
<evidence type="ECO:0000256" key="3">
    <source>
        <dbReference type="ARBA" id="ARBA00022452"/>
    </source>
</evidence>
<dbReference type="Gene3D" id="2.40.170.20">
    <property type="entry name" value="TonB-dependent receptor, beta-barrel domain"/>
    <property type="match status" value="1"/>
</dbReference>
<evidence type="ECO:0000256" key="6">
    <source>
        <dbReference type="ARBA" id="ARBA00023237"/>
    </source>
</evidence>
<dbReference type="PANTHER" id="PTHR40980">
    <property type="entry name" value="PLUG DOMAIN-CONTAINING PROTEIN"/>
    <property type="match status" value="1"/>
</dbReference>
<accession>A0A328YC84</accession>
<dbReference type="InterPro" id="IPR041700">
    <property type="entry name" value="OMP_b-brl_3"/>
</dbReference>
<keyword evidence="11" id="KW-0675">Receptor</keyword>
<organism evidence="11 12">
    <name type="scientific">Flavobacterium aciduliphilum</name>
    <dbReference type="NCBI Taxonomy" id="1101402"/>
    <lineage>
        <taxon>Bacteria</taxon>
        <taxon>Pseudomonadati</taxon>
        <taxon>Bacteroidota</taxon>
        <taxon>Flavobacteriia</taxon>
        <taxon>Flavobacteriales</taxon>
        <taxon>Flavobacteriaceae</taxon>
        <taxon>Flavobacterium</taxon>
    </lineage>
</organism>
<dbReference type="EMBL" id="QLSZ01000012">
    <property type="protein sequence ID" value="RAR70145.1"/>
    <property type="molecule type" value="Genomic_DNA"/>
</dbReference>
<feature type="domain" description="TonB-dependent receptor plug" evidence="9">
    <location>
        <begin position="149"/>
        <end position="225"/>
    </location>
</feature>
<feature type="region of interest" description="Disordered" evidence="8">
    <location>
        <begin position="794"/>
        <end position="816"/>
    </location>
</feature>
<dbReference type="PROSITE" id="PS52016">
    <property type="entry name" value="TONB_DEPENDENT_REC_3"/>
    <property type="match status" value="1"/>
</dbReference>
<keyword evidence="6 7" id="KW-0998">Cell outer membrane</keyword>
<keyword evidence="4 7" id="KW-0812">Transmembrane</keyword>